<evidence type="ECO:0008006" key="3">
    <source>
        <dbReference type="Google" id="ProtNLM"/>
    </source>
</evidence>
<dbReference type="PANTHER" id="PTHR23278">
    <property type="entry name" value="SIDESTEP PROTEIN"/>
    <property type="match status" value="1"/>
</dbReference>
<dbReference type="InterPro" id="IPR013783">
    <property type="entry name" value="Ig-like_fold"/>
</dbReference>
<keyword evidence="2" id="KW-1185">Reference proteome</keyword>
<reference evidence="1" key="2">
    <citation type="submission" date="2020-05" db="UniProtKB">
        <authorList>
            <consortium name="EnsemblMetazoa"/>
        </authorList>
    </citation>
    <scope>IDENTIFICATION</scope>
    <source>
        <strain evidence="1">maculatus3</strain>
    </source>
</reference>
<dbReference type="InterPro" id="IPR036179">
    <property type="entry name" value="Ig-like_dom_sf"/>
</dbReference>
<dbReference type="SUPFAM" id="SSF48726">
    <property type="entry name" value="Immunoglobulin"/>
    <property type="match status" value="1"/>
</dbReference>
<dbReference type="Proteomes" id="UP000075901">
    <property type="component" value="Unassembled WGS sequence"/>
</dbReference>
<evidence type="ECO:0000313" key="1">
    <source>
        <dbReference type="EnsemblMetazoa" id="AMAM021996-PA"/>
    </source>
</evidence>
<accession>A0A182T8W7</accession>
<organism evidence="1 2">
    <name type="scientific">Anopheles maculatus</name>
    <dbReference type="NCBI Taxonomy" id="74869"/>
    <lineage>
        <taxon>Eukaryota</taxon>
        <taxon>Metazoa</taxon>
        <taxon>Ecdysozoa</taxon>
        <taxon>Arthropoda</taxon>
        <taxon>Hexapoda</taxon>
        <taxon>Insecta</taxon>
        <taxon>Pterygota</taxon>
        <taxon>Neoptera</taxon>
        <taxon>Endopterygota</taxon>
        <taxon>Diptera</taxon>
        <taxon>Nematocera</taxon>
        <taxon>Culicoidea</taxon>
        <taxon>Culicidae</taxon>
        <taxon>Anophelinae</taxon>
        <taxon>Anopheles</taxon>
        <taxon>Anopheles maculatus group</taxon>
    </lineage>
</organism>
<proteinExistence type="predicted"/>
<dbReference type="Gene3D" id="2.60.40.10">
    <property type="entry name" value="Immunoglobulins"/>
    <property type="match status" value="1"/>
</dbReference>
<dbReference type="VEuPathDB" id="VectorBase:AMAM021996"/>
<dbReference type="EnsemblMetazoa" id="AMAM021996-RA">
    <property type="protein sequence ID" value="AMAM021996-PA"/>
    <property type="gene ID" value="AMAM021996"/>
</dbReference>
<evidence type="ECO:0000313" key="2">
    <source>
        <dbReference type="Proteomes" id="UP000075901"/>
    </source>
</evidence>
<name>A0A182T8W7_9DIPT</name>
<dbReference type="PANTHER" id="PTHR23278:SF31">
    <property type="entry name" value="SIDESTEP II, ISOFORM A"/>
    <property type="match status" value="1"/>
</dbReference>
<sequence length="161" mass="18250">RPQPSVKWLINGILVDEQYEHNSGDVIENRLLWPAIQRSDLNSIFTCQATNTLLVEPKESSFVLDLHRKSTARNGFLQQIFPIFPTSATTAHNSANQSLHQHFKHLSNPGAKANVLKRCSNCHPNSPNQSPRNAPTNGQKIFSRDYDFRFPTLLPSDDEFI</sequence>
<dbReference type="AlphaFoldDB" id="A0A182T8W7"/>
<reference evidence="2" key="1">
    <citation type="submission" date="2013-09" db="EMBL/GenBank/DDBJ databases">
        <title>The Genome Sequence of Anopheles maculatus species B.</title>
        <authorList>
            <consortium name="The Broad Institute Genomics Platform"/>
            <person name="Neafsey D.E."/>
            <person name="Besansky N."/>
            <person name="Howell P."/>
            <person name="Walton C."/>
            <person name="Young S.K."/>
            <person name="Zeng Q."/>
            <person name="Gargeya S."/>
            <person name="Fitzgerald M."/>
            <person name="Haas B."/>
            <person name="Abouelleil A."/>
            <person name="Allen A.W."/>
            <person name="Alvarado L."/>
            <person name="Arachchi H.M."/>
            <person name="Berlin A.M."/>
            <person name="Chapman S.B."/>
            <person name="Gainer-Dewar J."/>
            <person name="Goldberg J."/>
            <person name="Griggs A."/>
            <person name="Gujja S."/>
            <person name="Hansen M."/>
            <person name="Howarth C."/>
            <person name="Imamovic A."/>
            <person name="Ireland A."/>
            <person name="Larimer J."/>
            <person name="McCowan C."/>
            <person name="Murphy C."/>
            <person name="Pearson M."/>
            <person name="Poon T.W."/>
            <person name="Priest M."/>
            <person name="Roberts A."/>
            <person name="Saif S."/>
            <person name="Shea T."/>
            <person name="Sisk P."/>
            <person name="Sykes S."/>
            <person name="Wortman J."/>
            <person name="Nusbaum C."/>
            <person name="Birren B."/>
        </authorList>
    </citation>
    <scope>NUCLEOTIDE SEQUENCE [LARGE SCALE GENOMIC DNA]</scope>
    <source>
        <strain evidence="2">maculatus3</strain>
    </source>
</reference>
<protein>
    <recommendedName>
        <fullName evidence="3">Ig-like domain-containing protein</fullName>
    </recommendedName>
</protein>